<organism evidence="4 5">
    <name type="scientific">Penicillium daleae</name>
    <dbReference type="NCBI Taxonomy" id="63821"/>
    <lineage>
        <taxon>Eukaryota</taxon>
        <taxon>Fungi</taxon>
        <taxon>Dikarya</taxon>
        <taxon>Ascomycota</taxon>
        <taxon>Pezizomycotina</taxon>
        <taxon>Eurotiomycetes</taxon>
        <taxon>Eurotiomycetidae</taxon>
        <taxon>Eurotiales</taxon>
        <taxon>Aspergillaceae</taxon>
        <taxon>Penicillium</taxon>
    </lineage>
</organism>
<feature type="compositionally biased region" description="Basic residues" evidence="1">
    <location>
        <begin position="263"/>
        <end position="272"/>
    </location>
</feature>
<reference evidence="4" key="1">
    <citation type="submission" date="2022-12" db="EMBL/GenBank/DDBJ databases">
        <authorList>
            <person name="Petersen C."/>
        </authorList>
    </citation>
    <scope>NUCLEOTIDE SEQUENCE</scope>
    <source>
        <strain evidence="4">IBT 16125</strain>
    </source>
</reference>
<feature type="region of interest" description="Disordered" evidence="1">
    <location>
        <begin position="255"/>
        <end position="275"/>
    </location>
</feature>
<dbReference type="PANTHER" id="PTHR42109">
    <property type="entry name" value="UNPLACED GENOMIC SCAFFOLD UM_SCAF_CONTIG_1.265, WHOLE GENOME SHOTGUN SEQUENCE"/>
    <property type="match status" value="1"/>
</dbReference>
<sequence length="292" mass="32396">MYPNDSIALYITAAVCESIGLSPLLMSSIGLLSRVYVAPCIPSRENTPQTNTARNDSIARKSRKELQPMVFRLLSMLTLAGLILFIIGATSNTTPEGLTQINSKTKIGMDIFIATFLLLCLLLLVLATRRRQIEDGEHRLLAAVAISMPLLLVRLIYSILVIYVHSSTWNQLTGNVTAMLIMSVLTELVIVGIYLGTGLTLHTHLTDVQYEAPSEASMPLKPYQNGPPMFANRPAPNTAYDPRIPMTDYDHDPEYNAPAWNNRRQRRQRRGGPIHMLIGMAVDATKSSGQRY</sequence>
<feature type="transmembrane region" description="Helical" evidence="2">
    <location>
        <begin position="6"/>
        <end position="26"/>
    </location>
</feature>
<feature type="transmembrane region" description="Helical" evidence="2">
    <location>
        <begin position="70"/>
        <end position="91"/>
    </location>
</feature>
<evidence type="ECO:0000313" key="4">
    <source>
        <dbReference type="EMBL" id="KAJ5460943.1"/>
    </source>
</evidence>
<keyword evidence="2" id="KW-0472">Membrane</keyword>
<feature type="transmembrane region" description="Helical" evidence="2">
    <location>
        <begin position="140"/>
        <end position="164"/>
    </location>
</feature>
<feature type="transmembrane region" description="Helical" evidence="2">
    <location>
        <begin position="111"/>
        <end position="128"/>
    </location>
</feature>
<keyword evidence="2" id="KW-0812">Transmembrane</keyword>
<protein>
    <recommendedName>
        <fullName evidence="3">DUF7702 domain-containing protein</fullName>
    </recommendedName>
</protein>
<dbReference type="RefSeq" id="XP_056769985.1">
    <property type="nucleotide sequence ID" value="XM_056905878.1"/>
</dbReference>
<keyword evidence="2" id="KW-1133">Transmembrane helix</keyword>
<evidence type="ECO:0000256" key="2">
    <source>
        <dbReference type="SAM" id="Phobius"/>
    </source>
</evidence>
<dbReference type="GeneID" id="81596121"/>
<dbReference type="PANTHER" id="PTHR42109:SF2">
    <property type="entry name" value="INTEGRAL MEMBRANE PROTEIN"/>
    <property type="match status" value="1"/>
</dbReference>
<dbReference type="AlphaFoldDB" id="A0AAD6G768"/>
<feature type="transmembrane region" description="Helical" evidence="2">
    <location>
        <begin position="176"/>
        <end position="195"/>
    </location>
</feature>
<accession>A0AAD6G768</accession>
<dbReference type="Proteomes" id="UP001213681">
    <property type="component" value="Unassembled WGS sequence"/>
</dbReference>
<evidence type="ECO:0000313" key="5">
    <source>
        <dbReference type="Proteomes" id="UP001213681"/>
    </source>
</evidence>
<feature type="domain" description="DUF7702" evidence="3">
    <location>
        <begin position="55"/>
        <end position="202"/>
    </location>
</feature>
<dbReference type="Pfam" id="PF24800">
    <property type="entry name" value="DUF7702"/>
    <property type="match status" value="2"/>
</dbReference>
<evidence type="ECO:0000256" key="1">
    <source>
        <dbReference type="SAM" id="MobiDB-lite"/>
    </source>
</evidence>
<reference evidence="4" key="2">
    <citation type="journal article" date="2023" name="IMA Fungus">
        <title>Comparative genomic study of the Penicillium genus elucidates a diverse pangenome and 15 lateral gene transfer events.</title>
        <authorList>
            <person name="Petersen C."/>
            <person name="Sorensen T."/>
            <person name="Nielsen M.R."/>
            <person name="Sondergaard T.E."/>
            <person name="Sorensen J.L."/>
            <person name="Fitzpatrick D.A."/>
            <person name="Frisvad J.C."/>
            <person name="Nielsen K.L."/>
        </authorList>
    </citation>
    <scope>NUCLEOTIDE SEQUENCE</scope>
    <source>
        <strain evidence="4">IBT 16125</strain>
    </source>
</reference>
<feature type="domain" description="DUF7702" evidence="3">
    <location>
        <begin position="4"/>
        <end position="36"/>
    </location>
</feature>
<name>A0AAD6G768_9EURO</name>
<evidence type="ECO:0000259" key="3">
    <source>
        <dbReference type="Pfam" id="PF24800"/>
    </source>
</evidence>
<keyword evidence="5" id="KW-1185">Reference proteome</keyword>
<comment type="caution">
    <text evidence="4">The sequence shown here is derived from an EMBL/GenBank/DDBJ whole genome shotgun (WGS) entry which is preliminary data.</text>
</comment>
<gene>
    <name evidence="4" type="ORF">N7458_002495</name>
</gene>
<dbReference type="EMBL" id="JAPVEA010000002">
    <property type="protein sequence ID" value="KAJ5460943.1"/>
    <property type="molecule type" value="Genomic_DNA"/>
</dbReference>
<dbReference type="InterPro" id="IPR056119">
    <property type="entry name" value="DUF7702"/>
</dbReference>
<proteinExistence type="predicted"/>